<dbReference type="EMBL" id="CP001819">
    <property type="protein sequence ID" value="ACZ22255.1"/>
    <property type="molecule type" value="Genomic_DNA"/>
</dbReference>
<keyword evidence="3" id="KW-1185">Reference proteome</keyword>
<keyword evidence="1" id="KW-0812">Transmembrane</keyword>
<dbReference type="Proteomes" id="UP000000322">
    <property type="component" value="Chromosome"/>
</dbReference>
<evidence type="ECO:0000256" key="1">
    <source>
        <dbReference type="SAM" id="Phobius"/>
    </source>
</evidence>
<dbReference type="STRING" id="446469.Sked_23400"/>
<feature type="transmembrane region" description="Helical" evidence="1">
    <location>
        <begin position="163"/>
        <end position="182"/>
    </location>
</feature>
<feature type="transmembrane region" description="Helical" evidence="1">
    <location>
        <begin position="432"/>
        <end position="452"/>
    </location>
</feature>
<feature type="transmembrane region" description="Helical" evidence="1">
    <location>
        <begin position="36"/>
        <end position="58"/>
    </location>
</feature>
<accession>D1BJ61</accession>
<dbReference type="HOGENOM" id="CLU_524589_0_0_11"/>
<feature type="transmembrane region" description="Helical" evidence="1">
    <location>
        <begin position="194"/>
        <end position="215"/>
    </location>
</feature>
<evidence type="ECO:0000313" key="3">
    <source>
        <dbReference type="Proteomes" id="UP000000322"/>
    </source>
</evidence>
<dbReference type="RefSeq" id="WP_012867324.1">
    <property type="nucleotide sequence ID" value="NC_013521.1"/>
</dbReference>
<name>D1BJ61_SANKS</name>
<gene>
    <name evidence="2" type="ordered locus">Sked_23400</name>
</gene>
<evidence type="ECO:0000313" key="2">
    <source>
        <dbReference type="EMBL" id="ACZ22255.1"/>
    </source>
</evidence>
<proteinExistence type="predicted"/>
<dbReference type="KEGG" id="ske:Sked_23400"/>
<feature type="transmembrane region" description="Helical" evidence="1">
    <location>
        <begin position="124"/>
        <end position="151"/>
    </location>
</feature>
<keyword evidence="1" id="KW-0472">Membrane</keyword>
<dbReference type="InterPro" id="IPR046264">
    <property type="entry name" value="DUF6297"/>
</dbReference>
<sequence>MHPLVTDPSEQLSGRELRRLTARAAAARSGSGAAEVLSTVASAVVCTAVVVGLVVGAADAVRGVLTLPGAGDAAAPVLSLGVVRLLLWAAVAALAGSLAARLGPVGVSDAGLRWWVPTAVDRSGLLVGSWWAALGAWAVGTSVAATLVAVVTGMPPTLGTLGAVSLLGAATGALVVASVGLLQAGGRGRPAQRVADGLVALVPLLGAVAVVVGGVRPDLDVPAAADRAGGAAGLDALSPPVALVVTLLVAASALVAAVVWRRTLGRVEASVLAERAGTAQHVGASALSLDTRELARALGRGRPGRPRRASRRLRLARGPASALLHSEVLALVRAPGVLLGTAALAGAAVVAQQVPALGSGGGLVVVAAVVGLRAAQAGARGAAEADVVPALDAMLPLGSRSTRLVRTVVPALTSAVVVVTSLAAAVRGLDGALWSWVLLLALAGAGFGAAAVRGAYRKPPDWSAPLLATPAGALPTGAVVSAARGPDLALLVVVPVGVALVAGTVTPVLLVAQTLVAVVAVLVASSVPATDQR</sequence>
<feature type="transmembrane region" description="Helical" evidence="1">
    <location>
        <begin position="490"/>
        <end position="523"/>
    </location>
</feature>
<feature type="transmembrane region" description="Helical" evidence="1">
    <location>
        <begin position="241"/>
        <end position="260"/>
    </location>
</feature>
<protein>
    <submittedName>
        <fullName evidence="2">Uncharacterized protein</fullName>
    </submittedName>
</protein>
<organism evidence="2 3">
    <name type="scientific">Sanguibacter keddieii (strain ATCC 51767 / DSM 10542 / NCFB 3025 / ST-74)</name>
    <dbReference type="NCBI Taxonomy" id="446469"/>
    <lineage>
        <taxon>Bacteria</taxon>
        <taxon>Bacillati</taxon>
        <taxon>Actinomycetota</taxon>
        <taxon>Actinomycetes</taxon>
        <taxon>Micrococcales</taxon>
        <taxon>Sanguibacteraceae</taxon>
        <taxon>Sanguibacter</taxon>
    </lineage>
</organism>
<keyword evidence="1" id="KW-1133">Transmembrane helix</keyword>
<dbReference type="Pfam" id="PF19814">
    <property type="entry name" value="DUF6297"/>
    <property type="match status" value="1"/>
</dbReference>
<dbReference type="eggNOG" id="ENOG502ZNQF">
    <property type="taxonomic scope" value="Bacteria"/>
</dbReference>
<feature type="transmembrane region" description="Helical" evidence="1">
    <location>
        <begin position="78"/>
        <end position="103"/>
    </location>
</feature>
<feature type="transmembrane region" description="Helical" evidence="1">
    <location>
        <begin position="404"/>
        <end position="426"/>
    </location>
</feature>
<reference evidence="2 3" key="1">
    <citation type="journal article" date="2009" name="Stand. Genomic Sci.">
        <title>Complete genome sequence of Sanguibacter keddieii type strain (ST-74).</title>
        <authorList>
            <person name="Ivanova N."/>
            <person name="Sikorski J."/>
            <person name="Sims D."/>
            <person name="Brettin T."/>
            <person name="Detter J.C."/>
            <person name="Han C."/>
            <person name="Lapidus A."/>
            <person name="Copeland A."/>
            <person name="Glavina Del Rio T."/>
            <person name="Nolan M."/>
            <person name="Chen F."/>
            <person name="Lucas S."/>
            <person name="Tice H."/>
            <person name="Cheng J.F."/>
            <person name="Bruce D."/>
            <person name="Goodwin L."/>
            <person name="Pitluck S."/>
            <person name="Pati A."/>
            <person name="Mavromatis K."/>
            <person name="Chen A."/>
            <person name="Palaniappan K."/>
            <person name="D'haeseleer P."/>
            <person name="Chain P."/>
            <person name="Bristow J."/>
            <person name="Eisen J.A."/>
            <person name="Markowitz V."/>
            <person name="Hugenholtz P."/>
            <person name="Goker M."/>
            <person name="Pukall R."/>
            <person name="Klenk H.P."/>
            <person name="Kyrpides N.C."/>
        </authorList>
    </citation>
    <scope>NUCLEOTIDE SEQUENCE [LARGE SCALE GENOMIC DNA]</scope>
    <source>
        <strain evidence="3">ATCC 51767 / DSM 10542 / NCFB 3025 / ST-74</strain>
    </source>
</reference>
<dbReference type="AlphaFoldDB" id="D1BJ61"/>